<keyword evidence="3" id="KW-1185">Reference proteome</keyword>
<organism evidence="2 3">
    <name type="scientific">Arcanobacterium haemolyticum (strain ATCC 9345 / DSM 20595 / CCM 5947 / CCUG 17215 / LMG 16163 / NBRC 15585 / NCTC 8452 / 11018)</name>
    <dbReference type="NCBI Taxonomy" id="644284"/>
    <lineage>
        <taxon>Bacteria</taxon>
        <taxon>Bacillati</taxon>
        <taxon>Actinomycetota</taxon>
        <taxon>Actinomycetes</taxon>
        <taxon>Actinomycetales</taxon>
        <taxon>Actinomycetaceae</taxon>
        <taxon>Arcanobacterium</taxon>
    </lineage>
</organism>
<dbReference type="KEGG" id="ahe:Arch_0286"/>
<dbReference type="eggNOG" id="COG2227">
    <property type="taxonomic scope" value="Bacteria"/>
</dbReference>
<keyword evidence="2" id="KW-0489">Methyltransferase</keyword>
<name>D7BM95_ARCHD</name>
<dbReference type="InterPro" id="IPR029063">
    <property type="entry name" value="SAM-dependent_MTases_sf"/>
</dbReference>
<dbReference type="Pfam" id="PF13649">
    <property type="entry name" value="Methyltransf_25"/>
    <property type="match status" value="1"/>
</dbReference>
<evidence type="ECO:0000259" key="1">
    <source>
        <dbReference type="Pfam" id="PF13649"/>
    </source>
</evidence>
<gene>
    <name evidence="2" type="ordered locus">Arch_0286</name>
</gene>
<reference evidence="2 3" key="1">
    <citation type="journal article" date="2010" name="Stand. Genomic Sci.">
        <title>Complete genome sequence of Arcanobacterium haemolyticum type strain (11018).</title>
        <authorList>
            <person name="Yasawong M."/>
            <person name="Teshima H."/>
            <person name="Lapidus A."/>
            <person name="Nolan M."/>
            <person name="Lucas S."/>
            <person name="Glavina Del Rio T."/>
            <person name="Tice H."/>
            <person name="Cheng J."/>
            <person name="Bruce D."/>
            <person name="Detter C."/>
            <person name="Tapia R."/>
            <person name="Han C."/>
            <person name="Goodwin L."/>
            <person name="Pitluck S."/>
            <person name="Liolios K."/>
            <person name="Ivanova N."/>
            <person name="Mavromatis K."/>
            <person name="Mikhailova N."/>
            <person name="Pati A."/>
            <person name="Chen A."/>
            <person name="Palaniappan K."/>
            <person name="Land M."/>
            <person name="Hauser L."/>
            <person name="Chang Y."/>
            <person name="Jeffries C."/>
            <person name="Rohde M."/>
            <person name="Sikorski J."/>
            <person name="Pukall R."/>
            <person name="Goker M."/>
            <person name="Woyke T."/>
            <person name="Bristow J."/>
            <person name="Eisen J."/>
            <person name="Markowitz V."/>
            <person name="Hugenholtz P."/>
            <person name="Kyrpides N."/>
            <person name="Klenk H."/>
        </authorList>
    </citation>
    <scope>NUCLEOTIDE SEQUENCE [LARGE SCALE GENOMIC DNA]</scope>
    <source>
        <strain evidence="3">ATCC 9345 / DSM 20595 / CCUG 17215 / LMG 16163 / NBRC 15585 / NCTC 8452 / 11018</strain>
    </source>
</reference>
<accession>D7BM95</accession>
<dbReference type="SUPFAM" id="SSF53335">
    <property type="entry name" value="S-adenosyl-L-methionine-dependent methyltransferases"/>
    <property type="match status" value="1"/>
</dbReference>
<dbReference type="Gene3D" id="3.40.50.150">
    <property type="entry name" value="Vaccinia Virus protein VP39"/>
    <property type="match status" value="1"/>
</dbReference>
<proteinExistence type="predicted"/>
<dbReference type="Proteomes" id="UP000000376">
    <property type="component" value="Chromosome"/>
</dbReference>
<dbReference type="InterPro" id="IPR041698">
    <property type="entry name" value="Methyltransf_25"/>
</dbReference>
<dbReference type="HOGENOM" id="CLU_056435_0_0_11"/>
<evidence type="ECO:0000313" key="3">
    <source>
        <dbReference type="Proteomes" id="UP000000376"/>
    </source>
</evidence>
<dbReference type="STRING" id="644284.Arch_0286"/>
<dbReference type="GO" id="GO:0008168">
    <property type="term" value="F:methyltransferase activity"/>
    <property type="evidence" value="ECO:0007669"/>
    <property type="project" value="UniProtKB-KW"/>
</dbReference>
<keyword evidence="2" id="KW-0808">Transferase</keyword>
<protein>
    <submittedName>
        <fullName evidence="2">Methyltransferase type 11</fullName>
    </submittedName>
</protein>
<sequence>MGDKLGGMDAKHWEEKYAATERLWSGEPNSIIASHVLPWAPGMALDVGCGEGRDAVWLAQRGWRVRGIDFSETAISRMADATAESGVADAVEGFVGDACAVIAEHGWRDHDLATVSFIQSADLPRILECVSSTIVPGGRMLVAAHAFALPWHPDTFVPWSASDVIAAVDLPDFEVEKSSRVETLLAARGVTRVDDVVVFRRRMAE</sequence>
<dbReference type="GO" id="GO:0032259">
    <property type="term" value="P:methylation"/>
    <property type="evidence" value="ECO:0007669"/>
    <property type="project" value="UniProtKB-KW"/>
</dbReference>
<dbReference type="AlphaFoldDB" id="D7BM95"/>
<dbReference type="EMBL" id="CP002045">
    <property type="protein sequence ID" value="ADH92044.1"/>
    <property type="molecule type" value="Genomic_DNA"/>
</dbReference>
<feature type="domain" description="Methyltransferase" evidence="1">
    <location>
        <begin position="45"/>
        <end position="138"/>
    </location>
</feature>
<evidence type="ECO:0000313" key="2">
    <source>
        <dbReference type="EMBL" id="ADH92044.1"/>
    </source>
</evidence>
<dbReference type="CDD" id="cd02440">
    <property type="entry name" value="AdoMet_MTases"/>
    <property type="match status" value="1"/>
</dbReference>